<dbReference type="GO" id="GO:0043565">
    <property type="term" value="F:sequence-specific DNA binding"/>
    <property type="evidence" value="ECO:0007669"/>
    <property type="project" value="InterPro"/>
</dbReference>
<name>A0A6M8BHI3_9CYAN</name>
<dbReference type="PANTHER" id="PTHR30154">
    <property type="entry name" value="LEUCINE-RESPONSIVE REGULATORY PROTEIN"/>
    <property type="match status" value="1"/>
</dbReference>
<reference evidence="5 6" key="1">
    <citation type="submission" date="2020-05" db="EMBL/GenBank/DDBJ databases">
        <title>Complete genome sequence of of a novel Thermoleptolyngbya strain isolated from hot springs of Ganzi, Sichuan China.</title>
        <authorList>
            <person name="Tang J."/>
            <person name="Daroch M."/>
            <person name="Li L."/>
            <person name="Waleron K."/>
            <person name="Waleron M."/>
            <person name="Waleron M."/>
        </authorList>
    </citation>
    <scope>NUCLEOTIDE SEQUENCE [LARGE SCALE GENOMIC DNA]</scope>
    <source>
        <strain evidence="5 6">PKUAC-SCTA183</strain>
    </source>
</reference>
<organism evidence="5 6">
    <name type="scientific">Thermoleptolyngbya sichuanensis A183</name>
    <dbReference type="NCBI Taxonomy" id="2737172"/>
    <lineage>
        <taxon>Bacteria</taxon>
        <taxon>Bacillati</taxon>
        <taxon>Cyanobacteriota</taxon>
        <taxon>Cyanophyceae</taxon>
        <taxon>Oculatellales</taxon>
        <taxon>Oculatellaceae</taxon>
        <taxon>Thermoleptolyngbya</taxon>
        <taxon>Thermoleptolyngbya sichuanensis</taxon>
    </lineage>
</organism>
<evidence type="ECO:0000313" key="6">
    <source>
        <dbReference type="Proteomes" id="UP000505210"/>
    </source>
</evidence>
<dbReference type="Gene3D" id="1.10.10.10">
    <property type="entry name" value="Winged helix-like DNA-binding domain superfamily/Winged helix DNA-binding domain"/>
    <property type="match status" value="1"/>
</dbReference>
<dbReference type="GO" id="GO:0043200">
    <property type="term" value="P:response to amino acid"/>
    <property type="evidence" value="ECO:0007669"/>
    <property type="project" value="TreeGrafter"/>
</dbReference>
<feature type="domain" description="HTH asnC-type" evidence="4">
    <location>
        <begin position="9"/>
        <end position="70"/>
    </location>
</feature>
<dbReference type="Pfam" id="PF01037">
    <property type="entry name" value="AsnC_trans_reg"/>
    <property type="match status" value="1"/>
</dbReference>
<dbReference type="SUPFAM" id="SSF46785">
    <property type="entry name" value="Winged helix' DNA-binding domain"/>
    <property type="match status" value="1"/>
</dbReference>
<dbReference type="RefSeq" id="WP_172358362.1">
    <property type="nucleotide sequence ID" value="NZ_CP053661.1"/>
</dbReference>
<dbReference type="PANTHER" id="PTHR30154:SF53">
    <property type="entry name" value="HTH-TYPE TRANSCRIPTIONAL REGULATOR LRPC"/>
    <property type="match status" value="1"/>
</dbReference>
<dbReference type="Pfam" id="PF13404">
    <property type="entry name" value="HTH_AsnC-type"/>
    <property type="match status" value="1"/>
</dbReference>
<evidence type="ECO:0000259" key="4">
    <source>
        <dbReference type="PROSITE" id="PS50956"/>
    </source>
</evidence>
<dbReference type="PROSITE" id="PS00519">
    <property type="entry name" value="HTH_ASNC_1"/>
    <property type="match status" value="1"/>
</dbReference>
<dbReference type="InterPro" id="IPR019888">
    <property type="entry name" value="Tscrpt_reg_AsnC-like"/>
</dbReference>
<dbReference type="InterPro" id="IPR019885">
    <property type="entry name" value="Tscrpt_reg_HTH_AsnC-type_CS"/>
</dbReference>
<evidence type="ECO:0000256" key="1">
    <source>
        <dbReference type="ARBA" id="ARBA00023015"/>
    </source>
</evidence>
<dbReference type="InterPro" id="IPR000485">
    <property type="entry name" value="AsnC-type_HTH_dom"/>
</dbReference>
<evidence type="ECO:0000256" key="3">
    <source>
        <dbReference type="ARBA" id="ARBA00023163"/>
    </source>
</evidence>
<keyword evidence="6" id="KW-1185">Reference proteome</keyword>
<accession>A0A6M8BHI3</accession>
<dbReference type="SMART" id="SM00344">
    <property type="entry name" value="HTH_ASNC"/>
    <property type="match status" value="1"/>
</dbReference>
<sequence>MSLEIERLLDDTGWALLRSLQDDARLSYSELGRRVGLSAPAVVDRIRRMEELGIITGYRVELDLSKLGYSIIAFMRIESFPGEFARLSDRLQSMPEVLECHRVTGSDDYIAKVAVASVAHLESLIDRFTNSQVTTLIVLSSPVTRRTIDHGPRHP</sequence>
<keyword evidence="2" id="KW-0238">DNA-binding</keyword>
<dbReference type="Proteomes" id="UP000505210">
    <property type="component" value="Chromosome"/>
</dbReference>
<proteinExistence type="predicted"/>
<dbReference type="PROSITE" id="PS50956">
    <property type="entry name" value="HTH_ASNC_2"/>
    <property type="match status" value="1"/>
</dbReference>
<dbReference type="InterPro" id="IPR036388">
    <property type="entry name" value="WH-like_DNA-bd_sf"/>
</dbReference>
<dbReference type="AlphaFoldDB" id="A0A6M8BHI3"/>
<dbReference type="FunFam" id="1.10.10.10:FF:000186">
    <property type="entry name" value="AsnC family transcriptional regulator"/>
    <property type="match status" value="1"/>
</dbReference>
<evidence type="ECO:0000313" key="5">
    <source>
        <dbReference type="EMBL" id="QKD84317.1"/>
    </source>
</evidence>
<protein>
    <submittedName>
        <fullName evidence="5">Lrp/AsnC family transcriptional regulator</fullName>
    </submittedName>
</protein>
<dbReference type="KEGG" id="theu:HPC62_20975"/>
<keyword evidence="1" id="KW-0805">Transcription regulation</keyword>
<evidence type="ECO:0000256" key="2">
    <source>
        <dbReference type="ARBA" id="ARBA00023125"/>
    </source>
</evidence>
<dbReference type="GO" id="GO:0005829">
    <property type="term" value="C:cytosol"/>
    <property type="evidence" value="ECO:0007669"/>
    <property type="project" value="TreeGrafter"/>
</dbReference>
<dbReference type="EMBL" id="CP053661">
    <property type="protein sequence ID" value="QKD84317.1"/>
    <property type="molecule type" value="Genomic_DNA"/>
</dbReference>
<keyword evidence="3" id="KW-0804">Transcription</keyword>
<gene>
    <name evidence="5" type="ORF">HPC62_20975</name>
</gene>
<dbReference type="InterPro" id="IPR011008">
    <property type="entry name" value="Dimeric_a/b-barrel"/>
</dbReference>
<dbReference type="PRINTS" id="PR00033">
    <property type="entry name" value="HTHASNC"/>
</dbReference>
<dbReference type="InterPro" id="IPR036390">
    <property type="entry name" value="WH_DNA-bd_sf"/>
</dbReference>
<dbReference type="InterPro" id="IPR019887">
    <property type="entry name" value="Tscrpt_reg_AsnC/Lrp_C"/>
</dbReference>
<dbReference type="SUPFAM" id="SSF54909">
    <property type="entry name" value="Dimeric alpha+beta barrel"/>
    <property type="match status" value="1"/>
</dbReference>
<dbReference type="Gene3D" id="3.30.70.920">
    <property type="match status" value="1"/>
</dbReference>